<gene>
    <name evidence="1" type="ORF">I6I98_04630</name>
</gene>
<sequence>MITNQFLIKNTMADMRNLSACEIVALESGCYSGVELLGYYEKGDTPYPVQYIVSQESLVDDGGSFIISGTIKLMVMEQDLDLRHFGAIDDGDEVSFTGTDNKQQIVHFINYVSRSRTTGYINGKYSTSAFRIDVDNVSLMLSSGSYLLGRTDMGLNEKLVGIGADTVHINAYGAFFQAPVKTTGQDNHIIQIDTGKNVTIEGLKAIGGGGDGFYIGSTSTNRPTNISLIDVKTDNARRNGISCINGINLKLIRPVCEGAKGTYPMAGIDIEPNSKTEERIEGLYIDSPITRDNNGYGVLVTLGTYIKEAEKNVDITIVNHTSIRDGQDGTRGGLGIVGTGHTYDWPYKCNGIVRYSGQVFLPGGPGLVYHSQNPAYAPLYEVDIYIQDCGTKQNAANYFKSAVLVYGGVGTVNFPNGNLTLNAKIRDTRATALTFTDIYIYNPSQEIENVTMYVDADNRTTFGSPLVCNAAHNFKGNITFKDMPLEVGTTTAATSTVNYFGTDLSLKNNIGFTLPLSLQYIGQEFNISNGDIAYKNIKLSIGDKWDNVNSANTQDIILNVKQRIKLRATAHGWLLVDTNDTIRYFFTNTVRPPQISYLSAVPSDGTWVKGDIVYNLNVVDGQSIGWQCQVGGTPGTWKPFGTVNMNKANSSADTATAPGATYTQSEVQGILMELRDLKSKLKIAGILAI</sequence>
<protein>
    <submittedName>
        <fullName evidence="1">Uncharacterized protein</fullName>
    </submittedName>
</protein>
<keyword evidence="2" id="KW-1185">Reference proteome</keyword>
<evidence type="ECO:0000313" key="1">
    <source>
        <dbReference type="EMBL" id="QQT54547.1"/>
    </source>
</evidence>
<reference evidence="1 2" key="1">
    <citation type="submission" date="2021-01" db="EMBL/GenBank/DDBJ databases">
        <title>FDA dAtabase for Regulatory Grade micrObial Sequences (FDA-ARGOS): Supporting development and validation of Infectious Disease Dx tests.</title>
        <authorList>
            <person name="Sproer C."/>
            <person name="Gronow S."/>
            <person name="Severitt S."/>
            <person name="Schroder I."/>
            <person name="Tallon L."/>
            <person name="Sadzewicz L."/>
            <person name="Zhao X."/>
            <person name="Boylan J."/>
            <person name="Ott S."/>
            <person name="Bowen H."/>
            <person name="Vavikolanu K."/>
            <person name="Mehta A."/>
            <person name="Aluvathingal J."/>
            <person name="Nadendla S."/>
            <person name="Lowell S."/>
            <person name="Myers T."/>
            <person name="Yan Y."/>
            <person name="Sichtig H."/>
        </authorList>
    </citation>
    <scope>NUCLEOTIDE SEQUENCE [LARGE SCALE GENOMIC DNA]</scope>
    <source>
        <strain evidence="1 2">FDAARGOS_1141</strain>
    </source>
</reference>
<organism evidence="1 2">
    <name type="scientific">Sphingobacterium multivorum</name>
    <dbReference type="NCBI Taxonomy" id="28454"/>
    <lineage>
        <taxon>Bacteria</taxon>
        <taxon>Pseudomonadati</taxon>
        <taxon>Bacteroidota</taxon>
        <taxon>Sphingobacteriia</taxon>
        <taxon>Sphingobacteriales</taxon>
        <taxon>Sphingobacteriaceae</taxon>
        <taxon>Sphingobacterium</taxon>
    </lineage>
</organism>
<dbReference type="EMBL" id="CP068224">
    <property type="protein sequence ID" value="QQT54547.1"/>
    <property type="molecule type" value="Genomic_DNA"/>
</dbReference>
<proteinExistence type="predicted"/>
<name>A0ABX7CWJ2_SPHMU</name>
<dbReference type="Proteomes" id="UP000595498">
    <property type="component" value="Chromosome"/>
</dbReference>
<dbReference type="Gene3D" id="2.160.20.10">
    <property type="entry name" value="Single-stranded right-handed beta-helix, Pectin lyase-like"/>
    <property type="match status" value="1"/>
</dbReference>
<evidence type="ECO:0000313" key="2">
    <source>
        <dbReference type="Proteomes" id="UP000595498"/>
    </source>
</evidence>
<dbReference type="InterPro" id="IPR012334">
    <property type="entry name" value="Pectin_lyas_fold"/>
</dbReference>
<accession>A0ABX7CWJ2</accession>